<dbReference type="RefSeq" id="WP_343946741.1">
    <property type="nucleotide sequence ID" value="NZ_BAAAHP010000312.1"/>
</dbReference>
<accession>A0ABN1NI83</accession>
<protein>
    <submittedName>
        <fullName evidence="2">Uncharacterized protein</fullName>
    </submittedName>
</protein>
<reference evidence="2 3" key="1">
    <citation type="journal article" date="2019" name="Int. J. Syst. Evol. Microbiol.">
        <title>The Global Catalogue of Microorganisms (GCM) 10K type strain sequencing project: providing services to taxonomists for standard genome sequencing and annotation.</title>
        <authorList>
            <consortium name="The Broad Institute Genomics Platform"/>
            <consortium name="The Broad Institute Genome Sequencing Center for Infectious Disease"/>
            <person name="Wu L."/>
            <person name="Ma J."/>
        </authorList>
    </citation>
    <scope>NUCLEOTIDE SEQUENCE [LARGE SCALE GENOMIC DNA]</scope>
    <source>
        <strain evidence="2 3">JCM 11117</strain>
    </source>
</reference>
<evidence type="ECO:0000313" key="3">
    <source>
        <dbReference type="Proteomes" id="UP001499967"/>
    </source>
</evidence>
<name>A0ABN1NI83_9PSEU</name>
<organism evidence="2 3">
    <name type="scientific">Pseudonocardia zijingensis</name>
    <dbReference type="NCBI Taxonomy" id="153376"/>
    <lineage>
        <taxon>Bacteria</taxon>
        <taxon>Bacillati</taxon>
        <taxon>Actinomycetota</taxon>
        <taxon>Actinomycetes</taxon>
        <taxon>Pseudonocardiales</taxon>
        <taxon>Pseudonocardiaceae</taxon>
        <taxon>Pseudonocardia</taxon>
    </lineage>
</organism>
<comment type="caution">
    <text evidence="2">The sequence shown here is derived from an EMBL/GenBank/DDBJ whole genome shotgun (WGS) entry which is preliminary data.</text>
</comment>
<keyword evidence="3" id="KW-1185">Reference proteome</keyword>
<gene>
    <name evidence="2" type="ORF">GCM10009559_76360</name>
</gene>
<feature type="region of interest" description="Disordered" evidence="1">
    <location>
        <begin position="1"/>
        <end position="37"/>
    </location>
</feature>
<feature type="compositionally biased region" description="Polar residues" evidence="1">
    <location>
        <begin position="1"/>
        <end position="10"/>
    </location>
</feature>
<feature type="compositionally biased region" description="Polar residues" evidence="1">
    <location>
        <begin position="25"/>
        <end position="35"/>
    </location>
</feature>
<dbReference type="EMBL" id="BAAAHP010000312">
    <property type="protein sequence ID" value="GAA0907587.1"/>
    <property type="molecule type" value="Genomic_DNA"/>
</dbReference>
<proteinExistence type="predicted"/>
<dbReference type="Proteomes" id="UP001499967">
    <property type="component" value="Unassembled WGS sequence"/>
</dbReference>
<evidence type="ECO:0000256" key="1">
    <source>
        <dbReference type="SAM" id="MobiDB-lite"/>
    </source>
</evidence>
<evidence type="ECO:0000313" key="2">
    <source>
        <dbReference type="EMBL" id="GAA0907587.1"/>
    </source>
</evidence>
<sequence length="104" mass="10367">MTVTAMTTARRNGAIPCTNPARPATSHNPATSASGSVHEATAPLLAALADAVTAAAARGINDTGARETAAALRDARIALDVAIIAAGRALADREVNVRVDPAVA</sequence>